<dbReference type="SUPFAM" id="SSF53756">
    <property type="entry name" value="UDP-Glycosyltransferase/glycogen phosphorylase"/>
    <property type="match status" value="1"/>
</dbReference>
<evidence type="ECO:0008006" key="9">
    <source>
        <dbReference type="Google" id="ProtNLM"/>
    </source>
</evidence>
<accession>A0A162EEU2</accession>
<evidence type="ECO:0000259" key="5">
    <source>
        <dbReference type="Pfam" id="PF04101"/>
    </source>
</evidence>
<keyword evidence="4" id="KW-0808">Transferase</keyword>
<evidence type="ECO:0000313" key="7">
    <source>
        <dbReference type="EMBL" id="KYG32406.1"/>
    </source>
</evidence>
<evidence type="ECO:0000256" key="1">
    <source>
        <dbReference type="ARBA" id="ARBA00004370"/>
    </source>
</evidence>
<evidence type="ECO:0000256" key="4">
    <source>
        <dbReference type="ARBA" id="ARBA00022679"/>
    </source>
</evidence>
<sequence>MNNRPLIFSASIGQGHYQAALSLQKQMLTDQHFHPEIIDVFEGAHPFVTNFIKRSYLWVIQKRPEVWKKIYVEMDSFQFWLKRVLNAYVKTFAKLLNEKQPPFIISTHPISTWLLGLVKEFSNNKVPLFSVITDFSFHRAYLIKNVDAYFTVDATTLNLNIMMDTEIKPMIFNTGIPFPSKLSMQNQLDIRKKLQIPENKRTILIASGGEGLFDFVKIISLLQTLPFAVTIICMVGFNQSIVQKINKVSSKHEIIIHHFTDSFLEFVQCSDVMISKAGGLTLSEALASGTPLIIYRPIAGHEEENALILENWGAALYARNQKDLINYIRDMLADSSKRESLVRSAQKYKKPHASKEIMEHIYHHYGQQRVFCDALPNVASIIQN</sequence>
<feature type="domain" description="Diacylglycerol glucosyltransferase N-terminal" evidence="6">
    <location>
        <begin position="16"/>
        <end position="177"/>
    </location>
</feature>
<comment type="subcellular location">
    <subcellularLocation>
        <location evidence="1">Membrane</location>
    </subcellularLocation>
</comment>
<dbReference type="STRING" id="519424.AZF04_06495"/>
<reference evidence="7" key="1">
    <citation type="submission" date="2016-02" db="EMBL/GenBank/DDBJ databases">
        <title>Genome sequence of Bacillus trypoxylicola KCTC 13244(T).</title>
        <authorList>
            <person name="Jeong H."/>
            <person name="Park S.-H."/>
            <person name="Choi S.-K."/>
        </authorList>
    </citation>
    <scope>NUCLEOTIDE SEQUENCE [LARGE SCALE GENOMIC DNA]</scope>
    <source>
        <strain evidence="7">KCTC 13244</strain>
    </source>
</reference>
<dbReference type="EMBL" id="LTAO01000012">
    <property type="protein sequence ID" value="KYG32406.1"/>
    <property type="molecule type" value="Genomic_DNA"/>
</dbReference>
<dbReference type="PANTHER" id="PTHR43025">
    <property type="entry name" value="MONOGALACTOSYLDIACYLGLYCEROL SYNTHASE"/>
    <property type="match status" value="1"/>
</dbReference>
<dbReference type="GO" id="GO:0016020">
    <property type="term" value="C:membrane"/>
    <property type="evidence" value="ECO:0007669"/>
    <property type="project" value="UniProtKB-SubCell"/>
</dbReference>
<dbReference type="GO" id="GO:0009247">
    <property type="term" value="P:glycolipid biosynthetic process"/>
    <property type="evidence" value="ECO:0007669"/>
    <property type="project" value="InterPro"/>
</dbReference>
<name>A0A162EEU2_9BACI</name>
<dbReference type="InterPro" id="IPR009695">
    <property type="entry name" value="Diacylglyc_glucosyltr_N"/>
</dbReference>
<feature type="domain" description="Glycosyl transferase family 28 C-terminal" evidence="5">
    <location>
        <begin position="230"/>
        <end position="355"/>
    </location>
</feature>
<gene>
    <name evidence="7" type="ORF">AZF04_06495</name>
</gene>
<protein>
    <recommendedName>
        <fullName evidence="9">Galactosyldiacylglycerol synthase</fullName>
    </recommendedName>
</protein>
<evidence type="ECO:0000259" key="6">
    <source>
        <dbReference type="Pfam" id="PF06925"/>
    </source>
</evidence>
<comment type="similarity">
    <text evidence="2">Belongs to the glycosyltransferase 28 family.</text>
</comment>
<dbReference type="Proteomes" id="UP000075806">
    <property type="component" value="Unassembled WGS sequence"/>
</dbReference>
<dbReference type="AlphaFoldDB" id="A0A162EEU2"/>
<dbReference type="PANTHER" id="PTHR43025:SF3">
    <property type="entry name" value="MONOGALACTOSYLDIACYLGLYCEROL SYNTHASE 1, CHLOROPLASTIC"/>
    <property type="match status" value="1"/>
</dbReference>
<evidence type="ECO:0000256" key="3">
    <source>
        <dbReference type="ARBA" id="ARBA00022676"/>
    </source>
</evidence>
<comment type="caution">
    <text evidence="7">The sequence shown here is derived from an EMBL/GenBank/DDBJ whole genome shotgun (WGS) entry which is preliminary data.</text>
</comment>
<keyword evidence="3" id="KW-0328">Glycosyltransferase</keyword>
<dbReference type="OrthoDB" id="9815663at2"/>
<dbReference type="RefSeq" id="WP_061948669.1">
    <property type="nucleotide sequence ID" value="NZ_LTAO01000012.1"/>
</dbReference>
<keyword evidence="8" id="KW-1185">Reference proteome</keyword>
<dbReference type="Pfam" id="PF06925">
    <property type="entry name" value="MGDG_synth"/>
    <property type="match status" value="1"/>
</dbReference>
<dbReference type="Gene3D" id="3.40.50.2000">
    <property type="entry name" value="Glycogen Phosphorylase B"/>
    <property type="match status" value="1"/>
</dbReference>
<dbReference type="Pfam" id="PF04101">
    <property type="entry name" value="Glyco_tran_28_C"/>
    <property type="match status" value="1"/>
</dbReference>
<dbReference type="InterPro" id="IPR007235">
    <property type="entry name" value="Glyco_trans_28_C"/>
</dbReference>
<dbReference type="InterPro" id="IPR050519">
    <property type="entry name" value="Glycosyltransf_28_UgtP"/>
</dbReference>
<evidence type="ECO:0000313" key="8">
    <source>
        <dbReference type="Proteomes" id="UP000075806"/>
    </source>
</evidence>
<proteinExistence type="inferred from homology"/>
<evidence type="ECO:0000256" key="2">
    <source>
        <dbReference type="ARBA" id="ARBA00006962"/>
    </source>
</evidence>
<organism evidence="7 8">
    <name type="scientific">Alkalihalobacillus trypoxylicola</name>
    <dbReference type="NCBI Taxonomy" id="519424"/>
    <lineage>
        <taxon>Bacteria</taxon>
        <taxon>Bacillati</taxon>
        <taxon>Bacillota</taxon>
        <taxon>Bacilli</taxon>
        <taxon>Bacillales</taxon>
        <taxon>Bacillaceae</taxon>
        <taxon>Alkalihalobacillus</taxon>
    </lineage>
</organism>
<dbReference type="GO" id="GO:0016758">
    <property type="term" value="F:hexosyltransferase activity"/>
    <property type="evidence" value="ECO:0007669"/>
    <property type="project" value="InterPro"/>
</dbReference>